<gene>
    <name evidence="9" type="ORF">fugu_006338</name>
</gene>
<feature type="domain" description="CARD" evidence="6">
    <location>
        <begin position="19"/>
        <end position="109"/>
    </location>
</feature>
<evidence type="ECO:0000313" key="9">
    <source>
        <dbReference type="EMBL" id="TNM88117.1"/>
    </source>
</evidence>
<organism evidence="9 10">
    <name type="scientific">Takifugu bimaculatus</name>
    <dbReference type="NCBI Taxonomy" id="433685"/>
    <lineage>
        <taxon>Eukaryota</taxon>
        <taxon>Metazoa</taxon>
        <taxon>Chordata</taxon>
        <taxon>Craniata</taxon>
        <taxon>Vertebrata</taxon>
        <taxon>Euteleostomi</taxon>
        <taxon>Actinopterygii</taxon>
        <taxon>Neopterygii</taxon>
        <taxon>Teleostei</taxon>
        <taxon>Neoteleostei</taxon>
        <taxon>Acanthomorphata</taxon>
        <taxon>Eupercaria</taxon>
        <taxon>Tetraodontiformes</taxon>
        <taxon>Tetradontoidea</taxon>
        <taxon>Tetraodontidae</taxon>
        <taxon>Takifugu</taxon>
    </lineage>
</organism>
<dbReference type="SMART" id="SM01289">
    <property type="entry name" value="PYRIN"/>
    <property type="match status" value="1"/>
</dbReference>
<reference evidence="9 10" key="1">
    <citation type="submission" date="2019-04" db="EMBL/GenBank/DDBJ databases">
        <title>The sequence and de novo assembly of Takifugu bimaculatus genome using PacBio and Hi-C technologies.</title>
        <authorList>
            <person name="Xu P."/>
            <person name="Liu B."/>
            <person name="Zhou Z."/>
        </authorList>
    </citation>
    <scope>NUCLEOTIDE SEQUENCE [LARGE SCALE GENOMIC DNA]</scope>
    <source>
        <strain evidence="9">TB-2018</strain>
        <tissue evidence="9">Muscle</tissue>
    </source>
</reference>
<dbReference type="InterPro" id="IPR004020">
    <property type="entry name" value="DAPIN"/>
</dbReference>
<comment type="caution">
    <text evidence="9">The sequence shown here is derived from an EMBL/GenBank/DDBJ whole genome shotgun (WGS) entry which is preliminary data.</text>
</comment>
<feature type="domain" description="FIIND" evidence="8">
    <location>
        <begin position="273"/>
        <end position="479"/>
    </location>
</feature>
<keyword evidence="5" id="KW-0395">Inflammatory response</keyword>
<dbReference type="SMART" id="SM00114">
    <property type="entry name" value="CARD"/>
    <property type="match status" value="1"/>
</dbReference>
<dbReference type="PANTHER" id="PTHR46985">
    <property type="entry name" value="NACHT, LRR AND PYD DOMAINS-CONTAINING PROTEIN 1"/>
    <property type="match status" value="1"/>
</dbReference>
<dbReference type="Pfam" id="PF02758">
    <property type="entry name" value="PYRIN"/>
    <property type="match status" value="1"/>
</dbReference>
<keyword evidence="2" id="KW-0963">Cytoplasm</keyword>
<dbReference type="InterPro" id="IPR011029">
    <property type="entry name" value="DEATH-like_dom_sf"/>
</dbReference>
<keyword evidence="4" id="KW-0391">Immunity</keyword>
<dbReference type="Pfam" id="PF23679">
    <property type="entry name" value="UPA-FIIND"/>
    <property type="match status" value="1"/>
</dbReference>
<dbReference type="Gene3D" id="1.10.533.10">
    <property type="entry name" value="Death Domain, Fas"/>
    <property type="match status" value="2"/>
</dbReference>
<dbReference type="PROSITE" id="PS50209">
    <property type="entry name" value="CARD"/>
    <property type="match status" value="1"/>
</dbReference>
<dbReference type="EMBL" id="SWLE01000019">
    <property type="protein sequence ID" value="TNM88117.1"/>
    <property type="molecule type" value="Genomic_DNA"/>
</dbReference>
<evidence type="ECO:0000256" key="1">
    <source>
        <dbReference type="ARBA" id="ARBA00004514"/>
    </source>
</evidence>
<evidence type="ECO:0000256" key="5">
    <source>
        <dbReference type="ARBA" id="ARBA00023198"/>
    </source>
</evidence>
<dbReference type="GO" id="GO:0006954">
    <property type="term" value="P:inflammatory response"/>
    <property type="evidence" value="ECO:0007669"/>
    <property type="project" value="UniProtKB-KW"/>
</dbReference>
<accession>A0A4Z2B7Q3</accession>
<dbReference type="Proteomes" id="UP000516260">
    <property type="component" value="Chromosome 6"/>
</dbReference>
<dbReference type="SUPFAM" id="SSF47986">
    <property type="entry name" value="DEATH domain"/>
    <property type="match status" value="2"/>
</dbReference>
<dbReference type="InterPro" id="IPR001315">
    <property type="entry name" value="CARD"/>
</dbReference>
<dbReference type="GO" id="GO:0042981">
    <property type="term" value="P:regulation of apoptotic process"/>
    <property type="evidence" value="ECO:0007669"/>
    <property type="project" value="InterPro"/>
</dbReference>
<sequence length="567" mass="64884">MGNQKDQFVLSHIIREFLHPDLEANFVKRCRRRLIKSIQPVDAIVDALREVGVLNTANLEAISIHADQREKQRILVDQVLWKGNKAQDAFFLALARSNPFILQELDRRALKNQGFSEGSIQEDLVDFLVPDEEKWLHWVLRDHLMEGDSNGPRTHGPLQKHFGFKQLDTITKKVLLKIVPTLSTCLEKEELVTSESSSAMTTEKNLEPEVEVSPDVFEDGDMFRLQCEHQGLFHCRLTGLRLEGVGDVLYQLVPWDLDFLSSKGLRTCWTTLQLHLPHCQLLEDVAEGGQHFLSVVHATEERVDFITPSRVTQSHVIVDVPGFSCFGLVTGRRNNSAIRGLVVLFSEIRQHLLFVLLLPRNICLTQVIKEWKRRIGAKYVETVPDCELIPNHTYKLSGQPVTLIQPETSEFVNFSDYTNFLPSFQVQLPDEATSVKLQLSSPEAALPLIGWLFRSTDSVTWERVVQLRAHTGQPEELCPAVAMEEPMHTTLILLQMLQSLESEDFLLFHYHLKLRPNPIPVSRLENADRPRTVDLMVQQYQPEGAKQVTEEIFRMMKFEDLADQLRA</sequence>
<name>A0A4Z2B7Q3_9TELE</name>
<keyword evidence="3" id="KW-0399">Innate immunity</keyword>
<evidence type="ECO:0000313" key="10">
    <source>
        <dbReference type="Proteomes" id="UP000516260"/>
    </source>
</evidence>
<feature type="domain" description="Pyrin" evidence="7">
    <location>
        <begin position="483"/>
        <end position="567"/>
    </location>
</feature>
<evidence type="ECO:0000259" key="8">
    <source>
        <dbReference type="PROSITE" id="PS51830"/>
    </source>
</evidence>
<dbReference type="Pfam" id="PF13553">
    <property type="entry name" value="FIIND"/>
    <property type="match status" value="1"/>
</dbReference>
<dbReference type="AlphaFoldDB" id="A0A4Z2B7Q3"/>
<dbReference type="Pfam" id="PF00619">
    <property type="entry name" value="CARD"/>
    <property type="match status" value="1"/>
</dbReference>
<evidence type="ECO:0000259" key="6">
    <source>
        <dbReference type="PROSITE" id="PS50209"/>
    </source>
</evidence>
<comment type="subcellular location">
    <subcellularLocation>
        <location evidence="1">Cytoplasm</location>
        <location evidence="1">Cytosol</location>
    </subcellularLocation>
</comment>
<evidence type="ECO:0000256" key="4">
    <source>
        <dbReference type="ARBA" id="ARBA00022859"/>
    </source>
</evidence>
<proteinExistence type="predicted"/>
<evidence type="ECO:0000256" key="3">
    <source>
        <dbReference type="ARBA" id="ARBA00022588"/>
    </source>
</evidence>
<protein>
    <recommendedName>
        <fullName evidence="11">CARD domain-containing protein</fullName>
    </recommendedName>
</protein>
<dbReference type="PANTHER" id="PTHR46985:SF4">
    <property type="entry name" value="CASPASE RECRUITMENT DOMAIN-CONTAINING PROTEIN 8"/>
    <property type="match status" value="1"/>
</dbReference>
<evidence type="ECO:0000256" key="2">
    <source>
        <dbReference type="ARBA" id="ARBA00022490"/>
    </source>
</evidence>
<dbReference type="GO" id="GO:0045087">
    <property type="term" value="P:innate immune response"/>
    <property type="evidence" value="ECO:0007669"/>
    <property type="project" value="UniProtKB-KW"/>
</dbReference>
<evidence type="ECO:0000259" key="7">
    <source>
        <dbReference type="PROSITE" id="PS50824"/>
    </source>
</evidence>
<dbReference type="InterPro" id="IPR025307">
    <property type="entry name" value="FIIND_dom"/>
</dbReference>
<dbReference type="PROSITE" id="PS50824">
    <property type="entry name" value="DAPIN"/>
    <property type="match status" value="1"/>
</dbReference>
<dbReference type="InterPro" id="IPR051249">
    <property type="entry name" value="NLRP_Inflammasome"/>
</dbReference>
<evidence type="ECO:0008006" key="11">
    <source>
        <dbReference type="Google" id="ProtNLM"/>
    </source>
</evidence>
<dbReference type="PROSITE" id="PS51830">
    <property type="entry name" value="FIIND"/>
    <property type="match status" value="1"/>
</dbReference>
<dbReference type="CDD" id="cd01671">
    <property type="entry name" value="CARD"/>
    <property type="match status" value="1"/>
</dbReference>
<keyword evidence="10" id="KW-1185">Reference proteome</keyword>
<dbReference type="GO" id="GO:0061702">
    <property type="term" value="C:canonical inflammasome complex"/>
    <property type="evidence" value="ECO:0007669"/>
    <property type="project" value="TreeGrafter"/>
</dbReference>